<evidence type="ECO:0000256" key="3">
    <source>
        <dbReference type="ARBA" id="ARBA00022989"/>
    </source>
</evidence>
<evidence type="ECO:0000256" key="4">
    <source>
        <dbReference type="ARBA" id="ARBA00023136"/>
    </source>
</evidence>
<keyword evidence="7" id="KW-1185">Reference proteome</keyword>
<keyword evidence="5" id="KW-0808">Transferase</keyword>
<comment type="caution">
    <text evidence="5">Lacks conserved residue(s) required for the propagation of feature annotation.</text>
</comment>
<evidence type="ECO:0000313" key="7">
    <source>
        <dbReference type="Proteomes" id="UP001497453"/>
    </source>
</evidence>
<reference evidence="7" key="1">
    <citation type="submission" date="2024-04" db="EMBL/GenBank/DDBJ databases">
        <authorList>
            <person name="Shaw F."/>
            <person name="Minotto A."/>
        </authorList>
    </citation>
    <scope>NUCLEOTIDE SEQUENCE [LARGE SCALE GENOMIC DNA]</scope>
</reference>
<keyword evidence="5" id="KW-0489">Methyltransferase</keyword>
<keyword evidence="5" id="KW-0949">S-adenosyl-L-methionine</keyword>
<dbReference type="PANTHER" id="PTHR12714:SF9">
    <property type="entry name" value="PROTEIN-S-ISOPRENYLCYSTEINE O-METHYLTRANSFERASE"/>
    <property type="match status" value="1"/>
</dbReference>
<feature type="transmembrane region" description="Helical" evidence="5">
    <location>
        <begin position="101"/>
        <end position="120"/>
    </location>
</feature>
<proteinExistence type="inferred from homology"/>
<evidence type="ECO:0000256" key="5">
    <source>
        <dbReference type="RuleBase" id="RU362022"/>
    </source>
</evidence>
<name>A0ABP1DWB3_9APHY</name>
<evidence type="ECO:0000313" key="6">
    <source>
        <dbReference type="EMBL" id="CAL1712098.1"/>
    </source>
</evidence>
<dbReference type="Gene3D" id="1.20.120.1630">
    <property type="match status" value="1"/>
</dbReference>
<keyword evidence="5" id="KW-0256">Endoplasmic reticulum</keyword>
<comment type="catalytic activity">
    <reaction evidence="5">
        <text>[protein]-C-terminal S-[(2E,6E)-farnesyl]-L-cysteine + S-adenosyl-L-methionine = [protein]-C-terminal S-[(2E,6E)-farnesyl]-L-cysteine methyl ester + S-adenosyl-L-homocysteine</text>
        <dbReference type="Rhea" id="RHEA:21672"/>
        <dbReference type="Rhea" id="RHEA-COMP:12125"/>
        <dbReference type="Rhea" id="RHEA-COMP:12126"/>
        <dbReference type="ChEBI" id="CHEBI:57856"/>
        <dbReference type="ChEBI" id="CHEBI:59789"/>
        <dbReference type="ChEBI" id="CHEBI:90510"/>
        <dbReference type="ChEBI" id="CHEBI:90511"/>
        <dbReference type="EC" id="2.1.1.100"/>
    </reaction>
</comment>
<comment type="similarity">
    <text evidence="5">Belongs to the class VI-like SAM-binding methyltransferase superfamily. Isoprenylcysteine carboxyl methyltransferase family.</text>
</comment>
<dbReference type="EC" id="2.1.1.100" evidence="5"/>
<gene>
    <name evidence="6" type="ORF">GFSPODELE1_LOCUS8664</name>
</gene>
<dbReference type="InterPro" id="IPR007269">
    <property type="entry name" value="ICMT_MeTrfase"/>
</dbReference>
<dbReference type="Proteomes" id="UP001497453">
    <property type="component" value="Chromosome 7"/>
</dbReference>
<accession>A0ABP1DWB3</accession>
<comment type="subcellular location">
    <subcellularLocation>
        <location evidence="5">Endoplasmic reticulum membrane</location>
        <topology evidence="5">Multi-pass membrane protein</topology>
    </subcellularLocation>
    <subcellularLocation>
        <location evidence="1">Membrane</location>
        <topology evidence="1">Multi-pass membrane protein</topology>
    </subcellularLocation>
</comment>
<protein>
    <recommendedName>
        <fullName evidence="5">Protein-S-isoprenylcysteine O-methyltransferase</fullName>
        <ecNumber evidence="5">2.1.1.100</ecNumber>
    </recommendedName>
</protein>
<sequence>MRNQSVSARLLKRNLATWCHSPSNFVDTHNSMSLTPSLVKLPLLLTNALLCRRAVQPPNPPSAAEERQKYEENKKTRDFLDRITPWYLPALPIAFHVMSAIEAYVILSTALPFLQAPFIYRLLVPGDSTDLLPRIHVTPSFTFGSLLIFAGTMLRLACYSKMGPQFTFDLSIRKEHKLVTDGPYSIVRHPSYLGTFLYSVGLLLAQFGSGSWWQECGIWDYPLGKVMGLIRIAFQVSLVTLLFVRVPAEDLVLQNEFKEQWVAWTKKTPYKLFPGIY</sequence>
<feature type="transmembrane region" description="Helical" evidence="5">
    <location>
        <begin position="140"/>
        <end position="158"/>
    </location>
</feature>
<dbReference type="Pfam" id="PF04140">
    <property type="entry name" value="ICMT"/>
    <property type="match status" value="1"/>
</dbReference>
<evidence type="ECO:0000256" key="2">
    <source>
        <dbReference type="ARBA" id="ARBA00022692"/>
    </source>
</evidence>
<keyword evidence="4 5" id="KW-0472">Membrane</keyword>
<keyword evidence="2 5" id="KW-0812">Transmembrane</keyword>
<organism evidence="6 7">
    <name type="scientific">Somion occarium</name>
    <dbReference type="NCBI Taxonomy" id="3059160"/>
    <lineage>
        <taxon>Eukaryota</taxon>
        <taxon>Fungi</taxon>
        <taxon>Dikarya</taxon>
        <taxon>Basidiomycota</taxon>
        <taxon>Agaricomycotina</taxon>
        <taxon>Agaricomycetes</taxon>
        <taxon>Polyporales</taxon>
        <taxon>Cerrenaceae</taxon>
        <taxon>Somion</taxon>
    </lineage>
</organism>
<evidence type="ECO:0000256" key="1">
    <source>
        <dbReference type="ARBA" id="ARBA00004141"/>
    </source>
</evidence>
<dbReference type="PANTHER" id="PTHR12714">
    <property type="entry name" value="PROTEIN-S ISOPRENYLCYSTEINE O-METHYLTRANSFERASE"/>
    <property type="match status" value="1"/>
</dbReference>
<dbReference type="EMBL" id="OZ037950">
    <property type="protein sequence ID" value="CAL1712098.1"/>
    <property type="molecule type" value="Genomic_DNA"/>
</dbReference>
<keyword evidence="3 5" id="KW-1133">Transmembrane helix</keyword>